<protein>
    <submittedName>
        <fullName evidence="2">Uncharacterized protein</fullName>
    </submittedName>
</protein>
<dbReference type="Proteomes" id="UP000828251">
    <property type="component" value="Unassembled WGS sequence"/>
</dbReference>
<dbReference type="EMBL" id="JAIQCV010000003">
    <property type="protein sequence ID" value="KAH1114236.1"/>
    <property type="molecule type" value="Genomic_DNA"/>
</dbReference>
<proteinExistence type="predicted"/>
<keyword evidence="3" id="KW-1185">Reference proteome</keyword>
<feature type="region of interest" description="Disordered" evidence="1">
    <location>
        <begin position="126"/>
        <end position="160"/>
    </location>
</feature>
<gene>
    <name evidence="2" type="ORF">J1N35_007614</name>
</gene>
<accession>A0A9D3W7L9</accession>
<evidence type="ECO:0000313" key="2">
    <source>
        <dbReference type="EMBL" id="KAH1114236.1"/>
    </source>
</evidence>
<reference evidence="2 3" key="1">
    <citation type="journal article" date="2021" name="Plant Biotechnol. J.">
        <title>Multi-omics assisted identification of the key and species-specific regulatory components of drought-tolerant mechanisms in Gossypium stocksii.</title>
        <authorList>
            <person name="Yu D."/>
            <person name="Ke L."/>
            <person name="Zhang D."/>
            <person name="Wu Y."/>
            <person name="Sun Y."/>
            <person name="Mei J."/>
            <person name="Sun J."/>
            <person name="Sun Y."/>
        </authorList>
    </citation>
    <scope>NUCLEOTIDE SEQUENCE [LARGE SCALE GENOMIC DNA]</scope>
    <source>
        <strain evidence="3">cv. E1</strain>
        <tissue evidence="2">Leaf</tissue>
    </source>
</reference>
<name>A0A9D3W7L9_9ROSI</name>
<dbReference type="AlphaFoldDB" id="A0A9D3W7L9"/>
<evidence type="ECO:0000256" key="1">
    <source>
        <dbReference type="SAM" id="MobiDB-lite"/>
    </source>
</evidence>
<sequence length="182" mass="20230">MHHPKAQAPNPLSVKTFFCLVAIQPVAEHSASTHPVDHLHISAHQVVSPAPHPHARLLPSTLSTLMSAAQHPICSGPAYFPFTITILCLKAKILASVKKTGYSQGKITDWDIYQVVGDSILQQRFEESDDPNEAEDDRTEIEREQLVEVPNKAEPTEPEAELEIETLMFEALPRSPDLRDEL</sequence>
<comment type="caution">
    <text evidence="2">The sequence shown here is derived from an EMBL/GenBank/DDBJ whole genome shotgun (WGS) entry which is preliminary data.</text>
</comment>
<organism evidence="2 3">
    <name type="scientific">Gossypium stocksii</name>
    <dbReference type="NCBI Taxonomy" id="47602"/>
    <lineage>
        <taxon>Eukaryota</taxon>
        <taxon>Viridiplantae</taxon>
        <taxon>Streptophyta</taxon>
        <taxon>Embryophyta</taxon>
        <taxon>Tracheophyta</taxon>
        <taxon>Spermatophyta</taxon>
        <taxon>Magnoliopsida</taxon>
        <taxon>eudicotyledons</taxon>
        <taxon>Gunneridae</taxon>
        <taxon>Pentapetalae</taxon>
        <taxon>rosids</taxon>
        <taxon>malvids</taxon>
        <taxon>Malvales</taxon>
        <taxon>Malvaceae</taxon>
        <taxon>Malvoideae</taxon>
        <taxon>Gossypium</taxon>
    </lineage>
</organism>
<evidence type="ECO:0000313" key="3">
    <source>
        <dbReference type="Proteomes" id="UP000828251"/>
    </source>
</evidence>
<feature type="compositionally biased region" description="Acidic residues" evidence="1">
    <location>
        <begin position="127"/>
        <end position="139"/>
    </location>
</feature>